<name>A0ABS1HHS4_9BACT</name>
<keyword evidence="3" id="KW-1185">Reference proteome</keyword>
<dbReference type="InterPro" id="IPR024294">
    <property type="entry name" value="DUF3810"/>
</dbReference>
<reference evidence="2 3" key="1">
    <citation type="submission" date="2021-01" db="EMBL/GenBank/DDBJ databases">
        <title>Carboxyliciviraga sp.nov., isolated from coastal sediments.</title>
        <authorList>
            <person name="Lu D."/>
            <person name="Zhang T."/>
        </authorList>
    </citation>
    <scope>NUCLEOTIDE SEQUENCE [LARGE SCALE GENOMIC DNA]</scope>
    <source>
        <strain evidence="2 3">N1Y132</strain>
    </source>
</reference>
<dbReference type="Proteomes" id="UP000605676">
    <property type="component" value="Unassembled WGS sequence"/>
</dbReference>
<evidence type="ECO:0000313" key="3">
    <source>
        <dbReference type="Proteomes" id="UP000605676"/>
    </source>
</evidence>
<sequence>MNRFFSKKILASFWAINIYVAVLIFVLTRIGLAHPGLVESIYSSGLYPFISRFLSLVSNVFPFSLDDVFYASLFIFMLLGIVLVFIRTIKWLVFLKRIVLLLVIVYSSFNVFWGFNYYREDLTTRLQLPTAKANVDELLEAFRWLVEQTNNSYVPVYSLDKVEVYKAIKVQYIHQSEFLKIDTLLLKTNPKSITLSSLFAAATISGYYGPFFSEVHINKYILPLDYPHVLAHEMAHKLGVSSEAEANFYAWLVCSKSEDKRLAYSANLYLMQYFVYECYKYEGFKEIVKNIRYEVRHDFYKSHYHWMALMNRNVELVATTVNDAYLKSNNVEEGIEDYEGVVKYVMDYLQSEYIGR</sequence>
<protein>
    <submittedName>
        <fullName evidence="2">DUF3810 domain-containing protein</fullName>
    </submittedName>
</protein>
<evidence type="ECO:0000256" key="1">
    <source>
        <dbReference type="SAM" id="Phobius"/>
    </source>
</evidence>
<feature type="transmembrane region" description="Helical" evidence="1">
    <location>
        <begin position="68"/>
        <end position="86"/>
    </location>
</feature>
<gene>
    <name evidence="2" type="ORF">JIV24_07710</name>
</gene>
<comment type="caution">
    <text evidence="2">The sequence shown here is derived from an EMBL/GenBank/DDBJ whole genome shotgun (WGS) entry which is preliminary data.</text>
</comment>
<keyword evidence="1" id="KW-0812">Transmembrane</keyword>
<keyword evidence="1" id="KW-0472">Membrane</keyword>
<proteinExistence type="predicted"/>
<organism evidence="2 3">
    <name type="scientific">Carboxylicivirga marina</name>
    <dbReference type="NCBI Taxonomy" id="2800988"/>
    <lineage>
        <taxon>Bacteria</taxon>
        <taxon>Pseudomonadati</taxon>
        <taxon>Bacteroidota</taxon>
        <taxon>Bacteroidia</taxon>
        <taxon>Marinilabiliales</taxon>
        <taxon>Marinilabiliaceae</taxon>
        <taxon>Carboxylicivirga</taxon>
    </lineage>
</organism>
<evidence type="ECO:0000313" key="2">
    <source>
        <dbReference type="EMBL" id="MBK3517221.1"/>
    </source>
</evidence>
<dbReference type="Pfam" id="PF12725">
    <property type="entry name" value="DUF3810"/>
    <property type="match status" value="1"/>
</dbReference>
<keyword evidence="1" id="KW-1133">Transmembrane helix</keyword>
<feature type="transmembrane region" description="Helical" evidence="1">
    <location>
        <begin position="12"/>
        <end position="32"/>
    </location>
</feature>
<dbReference type="EMBL" id="JAENRR010000013">
    <property type="protein sequence ID" value="MBK3517221.1"/>
    <property type="molecule type" value="Genomic_DNA"/>
</dbReference>
<accession>A0ABS1HHS4</accession>
<feature type="transmembrane region" description="Helical" evidence="1">
    <location>
        <begin position="98"/>
        <end position="118"/>
    </location>
</feature>
<dbReference type="RefSeq" id="WP_200464444.1">
    <property type="nucleotide sequence ID" value="NZ_JAENRR010000013.1"/>
</dbReference>